<dbReference type="SUPFAM" id="SSF143100">
    <property type="entry name" value="TTHA1013/TTHA0281-like"/>
    <property type="match status" value="1"/>
</dbReference>
<accession>B8HUT8</accession>
<proteinExistence type="predicted"/>
<dbReference type="InterPro" id="IPR035069">
    <property type="entry name" value="TTHA1013/TTHA0281-like"/>
</dbReference>
<dbReference type="AlphaFoldDB" id="B8HUT8"/>
<dbReference type="eggNOG" id="COG1598">
    <property type="taxonomic scope" value="Bacteria"/>
</dbReference>
<dbReference type="PANTHER" id="PTHR34504">
    <property type="entry name" value="ANTITOXIN HICB"/>
    <property type="match status" value="1"/>
</dbReference>
<sequence length="81" mass="8763">MIYKVPLLLSPEAEGGFTVTSPLLPELVTEGDTVEEALANVRDALAAVVEAYEDLGRELPVNIRVPDTDNTLWVETVVVTP</sequence>
<dbReference type="OrthoDB" id="9807959at2"/>
<gene>
    <name evidence="1" type="ordered locus">Cyan7425_0595</name>
</gene>
<dbReference type="KEGG" id="cyn:Cyan7425_0595"/>
<protein>
    <recommendedName>
        <fullName evidence="2">HicB-like antitoxin of toxin-antitoxin system domain-containing protein</fullName>
    </recommendedName>
</protein>
<dbReference type="Gene3D" id="3.30.160.250">
    <property type="match status" value="1"/>
</dbReference>
<dbReference type="HOGENOM" id="CLU_114047_6_0_3"/>
<evidence type="ECO:0000313" key="1">
    <source>
        <dbReference type="EMBL" id="ACL42985.1"/>
    </source>
</evidence>
<dbReference type="PANTHER" id="PTHR34504:SF4">
    <property type="entry name" value="ANTITOXIN HICB"/>
    <property type="match status" value="1"/>
</dbReference>
<evidence type="ECO:0008006" key="2">
    <source>
        <dbReference type="Google" id="ProtNLM"/>
    </source>
</evidence>
<organism evidence="1">
    <name type="scientific">Cyanothece sp. (strain PCC 7425 / ATCC 29141)</name>
    <dbReference type="NCBI Taxonomy" id="395961"/>
    <lineage>
        <taxon>Bacteria</taxon>
        <taxon>Bacillati</taxon>
        <taxon>Cyanobacteriota</taxon>
        <taxon>Cyanophyceae</taxon>
        <taxon>Gomontiellales</taxon>
        <taxon>Cyanothecaceae</taxon>
        <taxon>Cyanothece</taxon>
    </lineage>
</organism>
<reference evidence="1" key="1">
    <citation type="submission" date="2009-01" db="EMBL/GenBank/DDBJ databases">
        <title>Complete sequence of chromosome Cyanothece sp. PCC 7425.</title>
        <authorList>
            <consortium name="US DOE Joint Genome Institute"/>
            <person name="Lucas S."/>
            <person name="Copeland A."/>
            <person name="Lapidus A."/>
            <person name="Glavina del Rio T."/>
            <person name="Dalin E."/>
            <person name="Tice H."/>
            <person name="Bruce D."/>
            <person name="Goodwin L."/>
            <person name="Pitluck S."/>
            <person name="Sims D."/>
            <person name="Meineke L."/>
            <person name="Brettin T."/>
            <person name="Detter J.C."/>
            <person name="Han C."/>
            <person name="Larimer F."/>
            <person name="Land M."/>
            <person name="Hauser L."/>
            <person name="Kyrpides N."/>
            <person name="Ovchinnikova G."/>
            <person name="Liberton M."/>
            <person name="Stoeckel J."/>
            <person name="Banerjee A."/>
            <person name="Singh A."/>
            <person name="Page L."/>
            <person name="Sato H."/>
            <person name="Zhao L."/>
            <person name="Sherman L."/>
            <person name="Pakrasi H."/>
            <person name="Richardson P."/>
        </authorList>
    </citation>
    <scope>NUCLEOTIDE SEQUENCE</scope>
    <source>
        <strain evidence="1">PCC 7425</strain>
    </source>
</reference>
<name>B8HUT8_CYAP4</name>
<dbReference type="InterPro" id="IPR051404">
    <property type="entry name" value="TA_system_antitoxin"/>
</dbReference>
<dbReference type="EMBL" id="CP001344">
    <property type="protein sequence ID" value="ACL42985.1"/>
    <property type="molecule type" value="Genomic_DNA"/>
</dbReference>
<dbReference type="STRING" id="395961.Cyan7425_0595"/>